<dbReference type="EMBL" id="CABM01000048">
    <property type="protein sequence ID" value="CBH97859.1"/>
    <property type="molecule type" value="Genomic_DNA"/>
</dbReference>
<accession>E6PSF2</accession>
<dbReference type="InterPro" id="IPR011010">
    <property type="entry name" value="DNA_brk_join_enz"/>
</dbReference>
<dbReference type="PANTHER" id="PTHR30349">
    <property type="entry name" value="PHAGE INTEGRASE-RELATED"/>
    <property type="match status" value="1"/>
</dbReference>
<evidence type="ECO:0000259" key="3">
    <source>
        <dbReference type="PROSITE" id="PS51898"/>
    </source>
</evidence>
<sequence length="355" mass="39338">MPAIEQRKTGWRAQVRRRGMPSISRTFDLKADAEAWAREVEREVQRGNIAVLRDDAGKTTLADVVRSYRVAVVPRLKSNSAPQYVRGVEARFGAYFVGAVRSVDVAAWRDDLLKSGLGSQSVIHHLNMLSAIYSFAEKELSIALPAGNPVHAINKPKLPPSRERRLMGAEYEYLLHAADAKRTRYAVGLRQVLIFAVETAARASEILALRWADVDFARRTCRIRGIGGRETKNGDPFRVVALSSEAIAALQALPRRIDGKVFTWKTPPSMESVWTSCKARALAAYLADCAASSTKPDPTFLADLRFHDLRHEATSRLFEKGLGVMEVASMTGHKSLAMLKRYTHVEAEKLAAKLG</sequence>
<dbReference type="CDD" id="cd00796">
    <property type="entry name" value="INT_Rci_Hp1_C"/>
    <property type="match status" value="1"/>
</dbReference>
<evidence type="ECO:0000313" key="4">
    <source>
        <dbReference type="EMBL" id="CBH97859.1"/>
    </source>
</evidence>
<reference evidence="4" key="1">
    <citation type="submission" date="2009-10" db="EMBL/GenBank/DDBJ databases">
        <title>Diversity of trophic interactions inside an arsenic-rich microbial ecosystem.</title>
        <authorList>
            <person name="Bertin P.N."/>
            <person name="Heinrich-Salmeron A."/>
            <person name="Pelletier E."/>
            <person name="Goulhen-Chollet F."/>
            <person name="Arsene-Ploetze F."/>
            <person name="Gallien S."/>
            <person name="Calteau A."/>
            <person name="Vallenet D."/>
            <person name="Casiot C."/>
            <person name="Chane-Woon-Ming B."/>
            <person name="Giloteaux L."/>
            <person name="Barakat M."/>
            <person name="Bonnefoy V."/>
            <person name="Bruneel O."/>
            <person name="Chandler M."/>
            <person name="Cleiss J."/>
            <person name="Duran R."/>
            <person name="Elbaz-Poulichet F."/>
            <person name="Fonknechten N."/>
            <person name="Lauga B."/>
            <person name="Mornico D."/>
            <person name="Ortet P."/>
            <person name="Schaeffer C."/>
            <person name="Siguier P."/>
            <person name="Alexander Thil Smith A."/>
            <person name="Van Dorsselaer A."/>
            <person name="Weissenbach J."/>
            <person name="Medigue C."/>
            <person name="Le Paslier D."/>
        </authorList>
    </citation>
    <scope>NUCLEOTIDE SEQUENCE</scope>
</reference>
<dbReference type="AlphaFoldDB" id="E6PSF2"/>
<protein>
    <submittedName>
        <fullName evidence="4">Putative Site-specific recombinase, phage integrase family</fullName>
    </submittedName>
</protein>
<dbReference type="InterPro" id="IPR050090">
    <property type="entry name" value="Tyrosine_recombinase_XerCD"/>
</dbReference>
<dbReference type="Pfam" id="PF00589">
    <property type="entry name" value="Phage_integrase"/>
    <property type="match status" value="1"/>
</dbReference>
<dbReference type="InterPro" id="IPR010998">
    <property type="entry name" value="Integrase_recombinase_N"/>
</dbReference>
<name>E6PSF2_9ZZZZ</name>
<dbReference type="GO" id="GO:0006310">
    <property type="term" value="P:DNA recombination"/>
    <property type="evidence" value="ECO:0007669"/>
    <property type="project" value="UniProtKB-KW"/>
</dbReference>
<comment type="caution">
    <text evidence="4">The sequence shown here is derived from an EMBL/GenBank/DDBJ whole genome shotgun (WGS) entry which is preliminary data.</text>
</comment>
<dbReference type="PROSITE" id="PS51898">
    <property type="entry name" value="TYR_RECOMBINASE"/>
    <property type="match status" value="1"/>
</dbReference>
<proteinExistence type="predicted"/>
<evidence type="ECO:0000256" key="1">
    <source>
        <dbReference type="ARBA" id="ARBA00023125"/>
    </source>
</evidence>
<dbReference type="GO" id="GO:0015074">
    <property type="term" value="P:DNA integration"/>
    <property type="evidence" value="ECO:0007669"/>
    <property type="project" value="InterPro"/>
</dbReference>
<evidence type="ECO:0000256" key="2">
    <source>
        <dbReference type="ARBA" id="ARBA00023172"/>
    </source>
</evidence>
<dbReference type="GO" id="GO:0003677">
    <property type="term" value="F:DNA binding"/>
    <property type="evidence" value="ECO:0007669"/>
    <property type="project" value="UniProtKB-KW"/>
</dbReference>
<dbReference type="PANTHER" id="PTHR30349:SF94">
    <property type="entry name" value="INTEGRASE_RECOMBINASE HI_1414-RELATED"/>
    <property type="match status" value="1"/>
</dbReference>
<dbReference type="InterPro" id="IPR002104">
    <property type="entry name" value="Integrase_catalytic"/>
</dbReference>
<dbReference type="Gene3D" id="1.10.443.10">
    <property type="entry name" value="Intergrase catalytic core"/>
    <property type="match status" value="1"/>
</dbReference>
<keyword evidence="1" id="KW-0238">DNA-binding</keyword>
<organism evidence="4">
    <name type="scientific">mine drainage metagenome</name>
    <dbReference type="NCBI Taxonomy" id="410659"/>
    <lineage>
        <taxon>unclassified sequences</taxon>
        <taxon>metagenomes</taxon>
        <taxon>ecological metagenomes</taxon>
    </lineage>
</organism>
<dbReference type="Gene3D" id="1.10.150.130">
    <property type="match status" value="1"/>
</dbReference>
<gene>
    <name evidence="4" type="ORF">CARN2_3335</name>
</gene>
<dbReference type="InterPro" id="IPR013762">
    <property type="entry name" value="Integrase-like_cat_sf"/>
</dbReference>
<keyword evidence="2" id="KW-0233">DNA recombination</keyword>
<feature type="domain" description="Tyr recombinase" evidence="3">
    <location>
        <begin position="157"/>
        <end position="355"/>
    </location>
</feature>
<dbReference type="SUPFAM" id="SSF56349">
    <property type="entry name" value="DNA breaking-rejoining enzymes"/>
    <property type="match status" value="1"/>
</dbReference>